<evidence type="ECO:0000313" key="2">
    <source>
        <dbReference type="Proteomes" id="UP000001542"/>
    </source>
</evidence>
<dbReference type="EMBL" id="DS114154">
    <property type="protein sequence ID" value="EAX89917.1"/>
    <property type="molecule type" value="Genomic_DNA"/>
</dbReference>
<organism evidence="1 2">
    <name type="scientific">Trichomonas vaginalis (strain ATCC PRA-98 / G3)</name>
    <dbReference type="NCBI Taxonomy" id="412133"/>
    <lineage>
        <taxon>Eukaryota</taxon>
        <taxon>Metamonada</taxon>
        <taxon>Parabasalia</taxon>
        <taxon>Trichomonadida</taxon>
        <taxon>Trichomonadidae</taxon>
        <taxon>Trichomonas</taxon>
    </lineage>
</organism>
<keyword evidence="2" id="KW-1185">Reference proteome</keyword>
<reference evidence="1" key="1">
    <citation type="submission" date="2006-10" db="EMBL/GenBank/DDBJ databases">
        <authorList>
            <person name="Amadeo P."/>
            <person name="Zhao Q."/>
            <person name="Wortman J."/>
            <person name="Fraser-Liggett C."/>
            <person name="Carlton J."/>
        </authorList>
    </citation>
    <scope>NUCLEOTIDE SEQUENCE</scope>
    <source>
        <strain evidence="1">G3</strain>
    </source>
</reference>
<dbReference type="Proteomes" id="UP000001542">
    <property type="component" value="Unassembled WGS sequence"/>
</dbReference>
<gene>
    <name evidence="1" type="ORF">TVAG_009370</name>
</gene>
<evidence type="ECO:0008006" key="3">
    <source>
        <dbReference type="Google" id="ProtNLM"/>
    </source>
</evidence>
<protein>
    <recommendedName>
        <fullName evidence="3">F5/8 type C domain-containing protein</fullName>
    </recommendedName>
</protein>
<dbReference type="KEGG" id="tva:4747593"/>
<dbReference type="RefSeq" id="XP_001302847.1">
    <property type="nucleotide sequence ID" value="XM_001302846.1"/>
</dbReference>
<reference evidence="1" key="2">
    <citation type="journal article" date="2007" name="Science">
        <title>Draft genome sequence of the sexually transmitted pathogen Trichomonas vaginalis.</title>
        <authorList>
            <person name="Carlton J.M."/>
            <person name="Hirt R.P."/>
            <person name="Silva J.C."/>
            <person name="Delcher A.L."/>
            <person name="Schatz M."/>
            <person name="Zhao Q."/>
            <person name="Wortman J.R."/>
            <person name="Bidwell S.L."/>
            <person name="Alsmark U.C.M."/>
            <person name="Besteiro S."/>
            <person name="Sicheritz-Ponten T."/>
            <person name="Noel C.J."/>
            <person name="Dacks J.B."/>
            <person name="Foster P.G."/>
            <person name="Simillion C."/>
            <person name="Van de Peer Y."/>
            <person name="Miranda-Saavedra D."/>
            <person name="Barton G.J."/>
            <person name="Westrop G.D."/>
            <person name="Mueller S."/>
            <person name="Dessi D."/>
            <person name="Fiori P.L."/>
            <person name="Ren Q."/>
            <person name="Paulsen I."/>
            <person name="Zhang H."/>
            <person name="Bastida-Corcuera F.D."/>
            <person name="Simoes-Barbosa A."/>
            <person name="Brown M.T."/>
            <person name="Hayes R.D."/>
            <person name="Mukherjee M."/>
            <person name="Okumura C.Y."/>
            <person name="Schneider R."/>
            <person name="Smith A.J."/>
            <person name="Vanacova S."/>
            <person name="Villalvazo M."/>
            <person name="Haas B.J."/>
            <person name="Pertea M."/>
            <person name="Feldblyum T.V."/>
            <person name="Utterback T.R."/>
            <person name="Shu C.L."/>
            <person name="Osoegawa K."/>
            <person name="de Jong P.J."/>
            <person name="Hrdy I."/>
            <person name="Horvathova L."/>
            <person name="Zubacova Z."/>
            <person name="Dolezal P."/>
            <person name="Malik S.B."/>
            <person name="Logsdon J.M. Jr."/>
            <person name="Henze K."/>
            <person name="Gupta A."/>
            <person name="Wang C.C."/>
            <person name="Dunne R.L."/>
            <person name="Upcroft J.A."/>
            <person name="Upcroft P."/>
            <person name="White O."/>
            <person name="Salzberg S.L."/>
            <person name="Tang P."/>
            <person name="Chiu C.-H."/>
            <person name="Lee Y.-S."/>
            <person name="Embley T.M."/>
            <person name="Coombs G.H."/>
            <person name="Mottram J.C."/>
            <person name="Tachezy J."/>
            <person name="Fraser-Liggett C.M."/>
            <person name="Johnson P.J."/>
        </authorList>
    </citation>
    <scope>NUCLEOTIDE SEQUENCE [LARGE SCALE GENOMIC DNA]</scope>
    <source>
        <strain evidence="1">G3</strain>
    </source>
</reference>
<sequence length="241" mass="28071">MLELITYLFVFAYSAKKFNATTVDFVSISNYSDLFEAMRQLHNSTNLTRDGFIIVKNSSSYDNSQSSRKTVDCIVQHPMQFFDSRFVTGANDTDSWITLDFLTSKVTLRHYTIYYAKQRRFMVDYVLYGEEASSWKIIDRRVVKPGDFETINTPKGEIWAYSYNVTTPLRNYSRLMLKDIGDNVDQMENMSAPISHDTKKATTLAKLLFYGTIYPETVRFSPIKLKRKEQMMFNFAMFSSL</sequence>
<dbReference type="VEuPathDB" id="TrichDB:TVAG_009370"/>
<proteinExistence type="predicted"/>
<dbReference type="InParanoid" id="A2FYV5"/>
<dbReference type="AlphaFoldDB" id="A2FYV5"/>
<dbReference type="VEuPathDB" id="TrichDB:TVAGG3_0416410"/>
<name>A2FYV5_TRIV3</name>
<evidence type="ECO:0000313" key="1">
    <source>
        <dbReference type="EMBL" id="EAX89917.1"/>
    </source>
</evidence>
<accession>A2FYV5</accession>